<dbReference type="GO" id="GO:0003887">
    <property type="term" value="F:DNA-directed DNA polymerase activity"/>
    <property type="evidence" value="ECO:0007669"/>
    <property type="project" value="UniProtKB-KW"/>
</dbReference>
<dbReference type="EMBL" id="VUMN01000001">
    <property type="protein sequence ID" value="MSS57498.1"/>
    <property type="molecule type" value="Genomic_DNA"/>
</dbReference>
<evidence type="ECO:0000256" key="2">
    <source>
        <dbReference type="ARBA" id="ARBA00022695"/>
    </source>
</evidence>
<keyword evidence="2 7" id="KW-0548">Nucleotidyltransferase</keyword>
<dbReference type="AlphaFoldDB" id="A0A7X2TF86"/>
<gene>
    <name evidence="7" type="primary">holA</name>
    <name evidence="7" type="ORF">FYJ51_01040</name>
</gene>
<feature type="domain" description="DNA polymerase III delta subunit-like C-terminal" evidence="6">
    <location>
        <begin position="207"/>
        <end position="324"/>
    </location>
</feature>
<evidence type="ECO:0000256" key="3">
    <source>
        <dbReference type="ARBA" id="ARBA00022705"/>
    </source>
</evidence>
<name>A0A7X2TF86_9FIRM</name>
<dbReference type="GO" id="GO:0006261">
    <property type="term" value="P:DNA-templated DNA replication"/>
    <property type="evidence" value="ECO:0007669"/>
    <property type="project" value="TreeGrafter"/>
</dbReference>
<evidence type="ECO:0000313" key="7">
    <source>
        <dbReference type="EMBL" id="MSS57498.1"/>
    </source>
</evidence>
<proteinExistence type="predicted"/>
<keyword evidence="3" id="KW-0235">DNA replication</keyword>
<dbReference type="GO" id="GO:0003677">
    <property type="term" value="F:DNA binding"/>
    <property type="evidence" value="ECO:0007669"/>
    <property type="project" value="InterPro"/>
</dbReference>
<keyword evidence="1 7" id="KW-0808">Transferase</keyword>
<dbReference type="InterPro" id="IPR010372">
    <property type="entry name" value="DNA_pol3_delta_N"/>
</dbReference>
<reference evidence="7 8" key="1">
    <citation type="submission" date="2019-08" db="EMBL/GenBank/DDBJ databases">
        <title>In-depth cultivation of the pig gut microbiome towards novel bacterial diversity and tailored functional studies.</title>
        <authorList>
            <person name="Wylensek D."/>
            <person name="Hitch T.C.A."/>
            <person name="Clavel T."/>
        </authorList>
    </citation>
    <scope>NUCLEOTIDE SEQUENCE [LARGE SCALE GENOMIC DNA]</scope>
    <source>
        <strain evidence="7 8">Oil+RF-744-GAM-WT-6</strain>
    </source>
</reference>
<dbReference type="RefSeq" id="WP_154502255.1">
    <property type="nucleotide sequence ID" value="NZ_VUMN01000001.1"/>
</dbReference>
<dbReference type="Pfam" id="PF21694">
    <property type="entry name" value="DNA_pol3_delta_C"/>
    <property type="match status" value="1"/>
</dbReference>
<dbReference type="PANTHER" id="PTHR34388:SF1">
    <property type="entry name" value="DNA POLYMERASE III SUBUNIT DELTA"/>
    <property type="match status" value="1"/>
</dbReference>
<protein>
    <submittedName>
        <fullName evidence="7">DNA polymerase III subunit delta</fullName>
        <ecNumber evidence="7">2.7.7.7</ecNumber>
    </submittedName>
</protein>
<evidence type="ECO:0000313" key="8">
    <source>
        <dbReference type="Proteomes" id="UP000461880"/>
    </source>
</evidence>
<accession>A0A7X2TF86</accession>
<dbReference type="Proteomes" id="UP000461880">
    <property type="component" value="Unassembled WGS sequence"/>
</dbReference>
<dbReference type="Pfam" id="PF06144">
    <property type="entry name" value="DNA_pol3_delta"/>
    <property type="match status" value="1"/>
</dbReference>
<organism evidence="7 8">
    <name type="scientific">Stecheria intestinalis</name>
    <dbReference type="NCBI Taxonomy" id="2606630"/>
    <lineage>
        <taxon>Bacteria</taxon>
        <taxon>Bacillati</taxon>
        <taxon>Bacillota</taxon>
        <taxon>Erysipelotrichia</taxon>
        <taxon>Erysipelotrichales</taxon>
        <taxon>Erysipelotrichaceae</taxon>
        <taxon>Stecheria</taxon>
    </lineage>
</organism>
<dbReference type="InterPro" id="IPR005790">
    <property type="entry name" value="DNA_polIII_delta"/>
</dbReference>
<dbReference type="PANTHER" id="PTHR34388">
    <property type="entry name" value="DNA POLYMERASE III SUBUNIT DELTA"/>
    <property type="match status" value="1"/>
</dbReference>
<sequence length="330" mass="37711">MIYLLEGTETYQLDQKKRQLLKKGKTEGENIIDLDASSRTFSLEGALNQCSTISLFADRRAVILSDPYFLKSGTRAAGKKKTGKDNSDLLEAYCTAPNPDTDLYLICRGFSPDRRTKELKVLEAHENESVLIFRFLKLSPRELNQRISEELRKKGYQLTDDALAELKERISDSYTEFLKTLDKMDLYGKKQLNRKDIEHLVSLNPDTNIWKLGDCFLSQDAAGTFRALDTMKASGYQDVRRILPVFASRIRKIYSVVRCYECGLSYEEIRKVTGNYYPDKDLGLARGRSSAYFLRLLSELADLDQSGKRGETDPSMEFDLFLLRNLNHGA</sequence>
<evidence type="ECO:0000259" key="6">
    <source>
        <dbReference type="Pfam" id="PF21694"/>
    </source>
</evidence>
<dbReference type="Gene3D" id="3.40.50.300">
    <property type="entry name" value="P-loop containing nucleotide triphosphate hydrolases"/>
    <property type="match status" value="1"/>
</dbReference>
<dbReference type="SUPFAM" id="SSF52540">
    <property type="entry name" value="P-loop containing nucleoside triphosphate hydrolases"/>
    <property type="match status" value="1"/>
</dbReference>
<dbReference type="NCBIfam" id="TIGR01128">
    <property type="entry name" value="holA"/>
    <property type="match status" value="1"/>
</dbReference>
<keyword evidence="4" id="KW-0239">DNA-directed DNA polymerase</keyword>
<evidence type="ECO:0000259" key="5">
    <source>
        <dbReference type="Pfam" id="PF06144"/>
    </source>
</evidence>
<evidence type="ECO:0000256" key="4">
    <source>
        <dbReference type="ARBA" id="ARBA00022932"/>
    </source>
</evidence>
<dbReference type="EC" id="2.7.7.7" evidence="7"/>
<comment type="caution">
    <text evidence="7">The sequence shown here is derived from an EMBL/GenBank/DDBJ whole genome shotgun (WGS) entry which is preliminary data.</text>
</comment>
<evidence type="ECO:0000256" key="1">
    <source>
        <dbReference type="ARBA" id="ARBA00022679"/>
    </source>
</evidence>
<feature type="domain" description="DNA polymerase III delta N-terminal" evidence="5">
    <location>
        <begin position="3"/>
        <end position="125"/>
    </location>
</feature>
<dbReference type="GO" id="GO:0009360">
    <property type="term" value="C:DNA polymerase III complex"/>
    <property type="evidence" value="ECO:0007669"/>
    <property type="project" value="InterPro"/>
</dbReference>
<dbReference type="InterPro" id="IPR027417">
    <property type="entry name" value="P-loop_NTPase"/>
</dbReference>
<keyword evidence="8" id="KW-1185">Reference proteome</keyword>
<dbReference type="InterPro" id="IPR048466">
    <property type="entry name" value="DNA_pol3_delta-like_C"/>
</dbReference>
<dbReference type="Gene3D" id="1.20.272.10">
    <property type="match status" value="1"/>
</dbReference>